<name>A0A285PXD8_9VIRU</name>
<organism evidence="1">
    <name type="scientific">Cedratvirus lausannensis</name>
    <dbReference type="NCBI Taxonomy" id="2023205"/>
    <lineage>
        <taxon>Viruses</taxon>
        <taxon>Pithoviruses</taxon>
        <taxon>Orthocedratvirinae</taxon>
        <taxon>Alphacedratvirus</taxon>
        <taxon>Alphacedratvirus francolausannense</taxon>
    </lineage>
</organism>
<evidence type="ECO:0000313" key="2">
    <source>
        <dbReference type="Proteomes" id="UP000274850"/>
    </source>
</evidence>
<accession>A0A285PXD8</accession>
<sequence length="75" mass="8947">MSWESLVRSYFEVMDRPERACDVCKRELTHDEAAYCGDCNKFYCHPKNTNRRCMRPSLGVLCIEYYCPTCYEEDD</sequence>
<dbReference type="EMBL" id="LT907979">
    <property type="protein sequence ID" value="SOB74301.1"/>
    <property type="molecule type" value="Genomic_DNA"/>
</dbReference>
<dbReference type="Proteomes" id="UP000274850">
    <property type="component" value="Segment"/>
</dbReference>
<reference evidence="1" key="1">
    <citation type="submission" date="2017-08" db="EMBL/GenBank/DDBJ databases">
        <authorList>
            <person name="de Groot N.N."/>
        </authorList>
    </citation>
    <scope>NUCLEOTIDE SEQUENCE</scope>
</reference>
<keyword evidence="2" id="KW-1185">Reference proteome</keyword>
<protein>
    <submittedName>
        <fullName evidence="1">Uncharacterized protein</fullName>
    </submittedName>
</protein>
<gene>
    <name evidence="1" type="ORF">BQ9231_00418</name>
</gene>
<evidence type="ECO:0000313" key="1">
    <source>
        <dbReference type="EMBL" id="SOB74301.1"/>
    </source>
</evidence>
<proteinExistence type="predicted"/>